<accession>A0A3P9HQC6</accession>
<reference evidence="1" key="4">
    <citation type="submission" date="2025-09" db="UniProtKB">
        <authorList>
            <consortium name="Ensembl"/>
        </authorList>
    </citation>
    <scope>IDENTIFICATION</scope>
    <source>
        <strain evidence="1">HSOK</strain>
    </source>
</reference>
<evidence type="ECO:0000313" key="1">
    <source>
        <dbReference type="Ensembl" id="ENSORLP00015009927.1"/>
    </source>
</evidence>
<organism evidence="1 2">
    <name type="scientific">Oryzias latipes</name>
    <name type="common">Japanese rice fish</name>
    <name type="synonym">Japanese killifish</name>
    <dbReference type="NCBI Taxonomy" id="8090"/>
    <lineage>
        <taxon>Eukaryota</taxon>
        <taxon>Metazoa</taxon>
        <taxon>Chordata</taxon>
        <taxon>Craniata</taxon>
        <taxon>Vertebrata</taxon>
        <taxon>Euteleostomi</taxon>
        <taxon>Actinopterygii</taxon>
        <taxon>Neopterygii</taxon>
        <taxon>Teleostei</taxon>
        <taxon>Neoteleostei</taxon>
        <taxon>Acanthomorphata</taxon>
        <taxon>Ovalentaria</taxon>
        <taxon>Atherinomorphae</taxon>
        <taxon>Beloniformes</taxon>
        <taxon>Adrianichthyidae</taxon>
        <taxon>Oryziinae</taxon>
        <taxon>Oryzias</taxon>
    </lineage>
</organism>
<dbReference type="AlphaFoldDB" id="A0A3P9HQC6"/>
<evidence type="ECO:0008006" key="3">
    <source>
        <dbReference type="Google" id="ProtNLM"/>
    </source>
</evidence>
<dbReference type="Ensembl" id="ENSORLT00015016367.1">
    <property type="protein sequence ID" value="ENSORLP00015009927.1"/>
    <property type="gene ID" value="ENSORLG00015010740.1"/>
</dbReference>
<name>A0A3P9HQC6_ORYLA</name>
<proteinExistence type="predicted"/>
<reference evidence="1" key="3">
    <citation type="submission" date="2025-08" db="UniProtKB">
        <authorList>
            <consortium name="Ensembl"/>
        </authorList>
    </citation>
    <scope>IDENTIFICATION</scope>
    <source>
        <strain evidence="1">HSOK</strain>
    </source>
</reference>
<sequence length="83" mass="9530">LFFHLGHSTIDHLQSVVQILEKTNEYKKPIYMAFVDYEKAFDFILHKAVFEALKQQIHGDSRLTSSVSLSIIIANRKGLRADP</sequence>
<reference evidence="1 2" key="2">
    <citation type="submission" date="2017-04" db="EMBL/GenBank/DDBJ databases">
        <title>CpG methylation of centromeres and impact of large insertions on vertebrate speciation.</title>
        <authorList>
            <person name="Ichikawa K."/>
            <person name="Yoshimura J."/>
            <person name="Morishita S."/>
        </authorList>
    </citation>
    <scope>NUCLEOTIDE SEQUENCE</scope>
    <source>
        <strain evidence="1 2">HSOK</strain>
    </source>
</reference>
<reference key="1">
    <citation type="journal article" date="2007" name="Nature">
        <title>The medaka draft genome and insights into vertebrate genome evolution.</title>
        <authorList>
            <person name="Kasahara M."/>
            <person name="Naruse K."/>
            <person name="Sasaki S."/>
            <person name="Nakatani Y."/>
            <person name="Qu W."/>
            <person name="Ahsan B."/>
            <person name="Yamada T."/>
            <person name="Nagayasu Y."/>
            <person name="Doi K."/>
            <person name="Kasai Y."/>
            <person name="Jindo T."/>
            <person name="Kobayashi D."/>
            <person name="Shimada A."/>
            <person name="Toyoda A."/>
            <person name="Kuroki Y."/>
            <person name="Fujiyama A."/>
            <person name="Sasaki T."/>
            <person name="Shimizu A."/>
            <person name="Asakawa S."/>
            <person name="Shimizu N."/>
            <person name="Hashimoto S."/>
            <person name="Yang J."/>
            <person name="Lee Y."/>
            <person name="Matsushima K."/>
            <person name="Sugano S."/>
            <person name="Sakaizumi M."/>
            <person name="Narita T."/>
            <person name="Ohishi K."/>
            <person name="Haga S."/>
            <person name="Ohta F."/>
            <person name="Nomoto H."/>
            <person name="Nogata K."/>
            <person name="Morishita T."/>
            <person name="Endo T."/>
            <person name="Shin-I T."/>
            <person name="Takeda H."/>
            <person name="Morishita S."/>
            <person name="Kohara Y."/>
        </authorList>
    </citation>
    <scope>NUCLEOTIDE SEQUENCE [LARGE SCALE GENOMIC DNA]</scope>
    <source>
        <strain>Hd-rR</strain>
    </source>
</reference>
<protein>
    <recommendedName>
        <fullName evidence="3">Reverse transcriptase domain-containing protein</fullName>
    </recommendedName>
</protein>
<dbReference type="Proteomes" id="UP000265200">
    <property type="component" value="Chromosome 2"/>
</dbReference>
<evidence type="ECO:0000313" key="2">
    <source>
        <dbReference type="Proteomes" id="UP000265200"/>
    </source>
</evidence>